<feature type="compositionally biased region" description="Polar residues" evidence="1">
    <location>
        <begin position="184"/>
        <end position="197"/>
    </location>
</feature>
<feature type="region of interest" description="Disordered" evidence="1">
    <location>
        <begin position="97"/>
        <end position="213"/>
    </location>
</feature>
<dbReference type="EMBL" id="QGKV02000832">
    <property type="protein sequence ID" value="KAF3545539.1"/>
    <property type="molecule type" value="Genomic_DNA"/>
</dbReference>
<gene>
    <name evidence="2" type="ORF">DY000_02004188</name>
</gene>
<evidence type="ECO:0000313" key="3">
    <source>
        <dbReference type="Proteomes" id="UP000266723"/>
    </source>
</evidence>
<feature type="region of interest" description="Disordered" evidence="1">
    <location>
        <begin position="1"/>
        <end position="47"/>
    </location>
</feature>
<accession>A0ABQ7C120</accession>
<evidence type="ECO:0000313" key="2">
    <source>
        <dbReference type="EMBL" id="KAF3545539.1"/>
    </source>
</evidence>
<name>A0ABQ7C120_BRACR</name>
<reference evidence="2 3" key="1">
    <citation type="journal article" date="2020" name="BMC Genomics">
        <title>Intraspecific diversification of the crop wild relative Brassica cretica Lam. using demographic model selection.</title>
        <authorList>
            <person name="Kioukis A."/>
            <person name="Michalopoulou V.A."/>
            <person name="Briers L."/>
            <person name="Pirintsos S."/>
            <person name="Studholme D.J."/>
            <person name="Pavlidis P."/>
            <person name="Sarris P.F."/>
        </authorList>
    </citation>
    <scope>NUCLEOTIDE SEQUENCE [LARGE SCALE GENOMIC DNA]</scope>
    <source>
        <strain evidence="3">cv. PFS-1207/04</strain>
    </source>
</reference>
<evidence type="ECO:0000256" key="1">
    <source>
        <dbReference type="SAM" id="MobiDB-lite"/>
    </source>
</evidence>
<evidence type="ECO:0008006" key="4">
    <source>
        <dbReference type="Google" id="ProtNLM"/>
    </source>
</evidence>
<sequence length="213" mass="24193">MQLPNSQPDTNQSEESKHGPTKKPDRRNLRRHESKLPRYAVVQQADSKIAPTRRRICLRRTVTTHCHLHCHRTRAAATRHHLLSVCHQRTLKNKPKLTTIETFTPPPEIPSRRKQRSSDPRNHPTKPPSNLSTTGAPPSRGADKLRRGFLTPHTPSLLRNHLRQGKSEPVRDTIGTRSEAKVEQSPSYSDATIQNANRDPMGSPDLRLAQDLR</sequence>
<feature type="compositionally biased region" description="Polar residues" evidence="1">
    <location>
        <begin position="1"/>
        <end position="13"/>
    </location>
</feature>
<comment type="caution">
    <text evidence="2">The sequence shown here is derived from an EMBL/GenBank/DDBJ whole genome shotgun (WGS) entry which is preliminary data.</text>
</comment>
<proteinExistence type="predicted"/>
<organism evidence="2 3">
    <name type="scientific">Brassica cretica</name>
    <name type="common">Mustard</name>
    <dbReference type="NCBI Taxonomy" id="69181"/>
    <lineage>
        <taxon>Eukaryota</taxon>
        <taxon>Viridiplantae</taxon>
        <taxon>Streptophyta</taxon>
        <taxon>Embryophyta</taxon>
        <taxon>Tracheophyta</taxon>
        <taxon>Spermatophyta</taxon>
        <taxon>Magnoliopsida</taxon>
        <taxon>eudicotyledons</taxon>
        <taxon>Gunneridae</taxon>
        <taxon>Pentapetalae</taxon>
        <taxon>rosids</taxon>
        <taxon>malvids</taxon>
        <taxon>Brassicales</taxon>
        <taxon>Brassicaceae</taxon>
        <taxon>Brassiceae</taxon>
        <taxon>Brassica</taxon>
    </lineage>
</organism>
<protein>
    <recommendedName>
        <fullName evidence="4">DUF4005 domain-containing protein</fullName>
    </recommendedName>
</protein>
<dbReference type="Proteomes" id="UP000266723">
    <property type="component" value="Unassembled WGS sequence"/>
</dbReference>
<feature type="compositionally biased region" description="Basic and acidic residues" evidence="1">
    <location>
        <begin position="14"/>
        <end position="27"/>
    </location>
</feature>
<keyword evidence="3" id="KW-1185">Reference proteome</keyword>